<organism evidence="3 4">
    <name type="scientific">Rhodocollybia butyracea</name>
    <dbReference type="NCBI Taxonomy" id="206335"/>
    <lineage>
        <taxon>Eukaryota</taxon>
        <taxon>Fungi</taxon>
        <taxon>Dikarya</taxon>
        <taxon>Basidiomycota</taxon>
        <taxon>Agaricomycotina</taxon>
        <taxon>Agaricomycetes</taxon>
        <taxon>Agaricomycetidae</taxon>
        <taxon>Agaricales</taxon>
        <taxon>Marasmiineae</taxon>
        <taxon>Omphalotaceae</taxon>
        <taxon>Rhodocollybia</taxon>
    </lineage>
</organism>
<accession>A0A9P5PZH1</accession>
<proteinExistence type="predicted"/>
<protein>
    <submittedName>
        <fullName evidence="3">Uncharacterized protein</fullName>
    </submittedName>
</protein>
<evidence type="ECO:0000256" key="2">
    <source>
        <dbReference type="SAM" id="Phobius"/>
    </source>
</evidence>
<name>A0A9P5PZH1_9AGAR</name>
<sequence length="112" mass="12378">MLTFFVTHNPKPATIVFDLLGRIYTLTILFNYLMLRKRVTIANATENPTIVDRPRTAIFGPMIVPQIRTIPPLELTSIRETGSLELTSIYESSGMKGTESSRPADGSGGTSY</sequence>
<comment type="caution">
    <text evidence="3">The sequence shown here is derived from an EMBL/GenBank/DDBJ whole genome shotgun (WGS) entry which is preliminary data.</text>
</comment>
<dbReference type="EMBL" id="JADNRY010000027">
    <property type="protein sequence ID" value="KAF9072084.1"/>
    <property type="molecule type" value="Genomic_DNA"/>
</dbReference>
<dbReference type="Proteomes" id="UP000772434">
    <property type="component" value="Unassembled WGS sequence"/>
</dbReference>
<gene>
    <name evidence="3" type="ORF">BDP27DRAFT_1418440</name>
</gene>
<dbReference type="AlphaFoldDB" id="A0A9P5PZH1"/>
<evidence type="ECO:0000256" key="1">
    <source>
        <dbReference type="SAM" id="MobiDB-lite"/>
    </source>
</evidence>
<keyword evidence="2" id="KW-1133">Transmembrane helix</keyword>
<evidence type="ECO:0000313" key="4">
    <source>
        <dbReference type="Proteomes" id="UP000772434"/>
    </source>
</evidence>
<feature type="transmembrane region" description="Helical" evidence="2">
    <location>
        <begin position="12"/>
        <end position="33"/>
    </location>
</feature>
<reference evidence="3" key="1">
    <citation type="submission" date="2020-11" db="EMBL/GenBank/DDBJ databases">
        <authorList>
            <consortium name="DOE Joint Genome Institute"/>
            <person name="Ahrendt S."/>
            <person name="Riley R."/>
            <person name="Andreopoulos W."/>
            <person name="Labutti K."/>
            <person name="Pangilinan J."/>
            <person name="Ruiz-Duenas F.J."/>
            <person name="Barrasa J.M."/>
            <person name="Sanchez-Garcia M."/>
            <person name="Camarero S."/>
            <person name="Miyauchi S."/>
            <person name="Serrano A."/>
            <person name="Linde D."/>
            <person name="Babiker R."/>
            <person name="Drula E."/>
            <person name="Ayuso-Fernandez I."/>
            <person name="Pacheco R."/>
            <person name="Padilla G."/>
            <person name="Ferreira P."/>
            <person name="Barriuso J."/>
            <person name="Kellner H."/>
            <person name="Castanera R."/>
            <person name="Alfaro M."/>
            <person name="Ramirez L."/>
            <person name="Pisabarro A.G."/>
            <person name="Kuo A."/>
            <person name="Tritt A."/>
            <person name="Lipzen A."/>
            <person name="He G."/>
            <person name="Yan M."/>
            <person name="Ng V."/>
            <person name="Cullen D."/>
            <person name="Martin F."/>
            <person name="Rosso M.-N."/>
            <person name="Henrissat B."/>
            <person name="Hibbett D."/>
            <person name="Martinez A.T."/>
            <person name="Grigoriev I.V."/>
        </authorList>
    </citation>
    <scope>NUCLEOTIDE SEQUENCE</scope>
    <source>
        <strain evidence="3">AH 40177</strain>
    </source>
</reference>
<keyword evidence="2" id="KW-0472">Membrane</keyword>
<feature type="region of interest" description="Disordered" evidence="1">
    <location>
        <begin position="90"/>
        <end position="112"/>
    </location>
</feature>
<keyword evidence="4" id="KW-1185">Reference proteome</keyword>
<evidence type="ECO:0000313" key="3">
    <source>
        <dbReference type="EMBL" id="KAF9072084.1"/>
    </source>
</evidence>
<keyword evidence="2" id="KW-0812">Transmembrane</keyword>